<gene>
    <name evidence="1" type="ORF">OMM_04435</name>
</gene>
<dbReference type="AlphaFoldDB" id="A0A1V1P1B6"/>
<name>A0A1V1P1B6_9BACT</name>
<protein>
    <recommendedName>
        <fullName evidence="3">Adhesin domain-containing protein</fullName>
    </recommendedName>
</protein>
<sequence length="187" mass="19295">MQEAKSSKSTIESDDDIILIVEQGDLVVDSIISGGNIELTALTGSIINSAYNSEVDIQAGLESHIILTAFDNILNIDLGENSFVKSATATSGNIQLKGAGALTIQDISTDDGAIIITAQKDLNITSIIAGDTDKNNEHDIILESIAGSIETGTLTSDHNLSFVSAGSISASGMISADDATLTAVNGR</sequence>
<dbReference type="EMBL" id="ATBP01000870">
    <property type="protein sequence ID" value="ETR68657.1"/>
    <property type="molecule type" value="Genomic_DNA"/>
</dbReference>
<reference evidence="2" key="1">
    <citation type="submission" date="2012-11" db="EMBL/GenBank/DDBJ databases">
        <authorList>
            <person name="Lucero-Rivera Y.E."/>
            <person name="Tovar-Ramirez D."/>
        </authorList>
    </citation>
    <scope>NUCLEOTIDE SEQUENCE [LARGE SCALE GENOMIC DNA]</scope>
    <source>
        <strain evidence="2">Araruama</strain>
    </source>
</reference>
<comment type="caution">
    <text evidence="1">The sequence shown here is derived from an EMBL/GenBank/DDBJ whole genome shotgun (WGS) entry which is preliminary data.</text>
</comment>
<accession>A0A1V1P1B6</accession>
<proteinExistence type="predicted"/>
<evidence type="ECO:0008006" key="3">
    <source>
        <dbReference type="Google" id="ProtNLM"/>
    </source>
</evidence>
<evidence type="ECO:0000313" key="1">
    <source>
        <dbReference type="EMBL" id="ETR68657.1"/>
    </source>
</evidence>
<organism evidence="1 2">
    <name type="scientific">Candidatus Magnetoglobus multicellularis str. Araruama</name>
    <dbReference type="NCBI Taxonomy" id="890399"/>
    <lineage>
        <taxon>Bacteria</taxon>
        <taxon>Pseudomonadati</taxon>
        <taxon>Thermodesulfobacteriota</taxon>
        <taxon>Desulfobacteria</taxon>
        <taxon>Desulfobacterales</taxon>
        <taxon>Desulfobacteraceae</taxon>
        <taxon>Candidatus Magnetoglobus</taxon>
    </lineage>
</organism>
<dbReference type="Proteomes" id="UP000189670">
    <property type="component" value="Unassembled WGS sequence"/>
</dbReference>
<evidence type="ECO:0000313" key="2">
    <source>
        <dbReference type="Proteomes" id="UP000189670"/>
    </source>
</evidence>